<dbReference type="Pfam" id="PF05569">
    <property type="entry name" value="Peptidase_M56"/>
    <property type="match status" value="1"/>
</dbReference>
<dbReference type="InterPro" id="IPR052173">
    <property type="entry name" value="Beta-lactam_resp_regulator"/>
</dbReference>
<feature type="domain" description="Thioredoxin" evidence="3">
    <location>
        <begin position="838"/>
        <end position="985"/>
    </location>
</feature>
<feature type="transmembrane region" description="Helical" evidence="2">
    <location>
        <begin position="140"/>
        <end position="158"/>
    </location>
</feature>
<dbReference type="Pfam" id="PF00578">
    <property type="entry name" value="AhpC-TSA"/>
    <property type="match status" value="1"/>
</dbReference>
<dbReference type="KEGG" id="gfm:Enr17x_25220"/>
<dbReference type="Gene3D" id="3.40.30.10">
    <property type="entry name" value="Glutaredoxin"/>
    <property type="match status" value="1"/>
</dbReference>
<protein>
    <submittedName>
        <fullName evidence="4">Regulatory protein BlaR1</fullName>
    </submittedName>
</protein>
<gene>
    <name evidence="4" type="primary">blaR1_6</name>
    <name evidence="4" type="ORF">Enr17x_25220</name>
</gene>
<dbReference type="RefSeq" id="WP_145309006.1">
    <property type="nucleotide sequence ID" value="NZ_CP037452.1"/>
</dbReference>
<evidence type="ECO:0000313" key="5">
    <source>
        <dbReference type="Proteomes" id="UP000318313"/>
    </source>
</evidence>
<reference evidence="4 5" key="1">
    <citation type="submission" date="2019-03" db="EMBL/GenBank/DDBJ databases">
        <title>Deep-cultivation of Planctomycetes and their phenomic and genomic characterization uncovers novel biology.</title>
        <authorList>
            <person name="Wiegand S."/>
            <person name="Jogler M."/>
            <person name="Boedeker C."/>
            <person name="Pinto D."/>
            <person name="Vollmers J."/>
            <person name="Rivas-Marin E."/>
            <person name="Kohn T."/>
            <person name="Peeters S.H."/>
            <person name="Heuer A."/>
            <person name="Rast P."/>
            <person name="Oberbeckmann S."/>
            <person name="Bunk B."/>
            <person name="Jeske O."/>
            <person name="Meyerdierks A."/>
            <person name="Storesund J.E."/>
            <person name="Kallscheuer N."/>
            <person name="Luecker S."/>
            <person name="Lage O.M."/>
            <person name="Pohl T."/>
            <person name="Merkel B.J."/>
            <person name="Hornburger P."/>
            <person name="Mueller R.-W."/>
            <person name="Bruemmer F."/>
            <person name="Labrenz M."/>
            <person name="Spormann A.M."/>
            <person name="Op den Camp H."/>
            <person name="Overmann J."/>
            <person name="Amann R."/>
            <person name="Jetten M.S.M."/>
            <person name="Mascher T."/>
            <person name="Medema M.H."/>
            <person name="Devos D.P."/>
            <person name="Kaster A.-K."/>
            <person name="Ovreas L."/>
            <person name="Rohde M."/>
            <person name="Galperin M.Y."/>
            <person name="Jogler C."/>
        </authorList>
    </citation>
    <scope>NUCLEOTIDE SEQUENCE [LARGE SCALE GENOMIC DNA]</scope>
    <source>
        <strain evidence="4 5">Enr17</strain>
    </source>
</reference>
<name>A0A518IBK3_9PLAN</name>
<evidence type="ECO:0000259" key="3">
    <source>
        <dbReference type="PROSITE" id="PS51352"/>
    </source>
</evidence>
<dbReference type="Proteomes" id="UP000318313">
    <property type="component" value="Chromosome"/>
</dbReference>
<feature type="region of interest" description="Disordered" evidence="1">
    <location>
        <begin position="363"/>
        <end position="387"/>
    </location>
</feature>
<keyword evidence="2" id="KW-0472">Membrane</keyword>
<dbReference type="CDD" id="cd07341">
    <property type="entry name" value="M56_BlaR1_MecR1_like"/>
    <property type="match status" value="1"/>
</dbReference>
<dbReference type="SUPFAM" id="SSF52833">
    <property type="entry name" value="Thioredoxin-like"/>
    <property type="match status" value="1"/>
</dbReference>
<dbReference type="PROSITE" id="PS51352">
    <property type="entry name" value="THIOREDOXIN_2"/>
    <property type="match status" value="1"/>
</dbReference>
<dbReference type="OrthoDB" id="9770467at2"/>
<dbReference type="PANTHER" id="PTHR34978">
    <property type="entry name" value="POSSIBLE SENSOR-TRANSDUCER PROTEIN BLAR"/>
    <property type="match status" value="1"/>
</dbReference>
<keyword evidence="5" id="KW-1185">Reference proteome</keyword>
<dbReference type="EMBL" id="CP037452">
    <property type="protein sequence ID" value="QDV50481.1"/>
    <property type="molecule type" value="Genomic_DNA"/>
</dbReference>
<dbReference type="GO" id="GO:0016491">
    <property type="term" value="F:oxidoreductase activity"/>
    <property type="evidence" value="ECO:0007669"/>
    <property type="project" value="InterPro"/>
</dbReference>
<evidence type="ECO:0000313" key="4">
    <source>
        <dbReference type="EMBL" id="QDV50481.1"/>
    </source>
</evidence>
<sequence length="1022" mass="113444">MNFDFEWTALLALIWRATWQAFVLAGIILCLTSTLHRWISPKWRALLWAIPLARLVLLMIPASGLSLFYLLNFESQNPTPAVAISFSGTGDIGLIPTLDSLQPNHRISRTETAQEYSVSQTSITRSEESRTNAPILVSRLLTYLWLTGSCIVLCRWIGSRIILARIIKNSEQLQDAGLLKLIEAIQKRNQHWFPVRCFVTNDPIGPSSCGFWRPTILLPLNLWSDFAEEDRQTIVIHELEHIHRQDVLLMLISRIAITVHWFNPLVYLISNRMRREIELAVDSATVTNFDEQARHDYGELLIRLAQQTQGPVAALPMAGKRSALRVRINQLTSPIQDSRSKSALAMGLLLILFVTGLSDVAQTQEKSSPTPATASPEKETVPDNKKQNQYFISGTVQDTQTGKPVTNAEIQILVASEPDPDKRVLKGTTNEAGRYRIEVPLGNVQLWFPTLKPGYWLMPEESMQALVTTPEKPIVNHDLQAQTGAVWNVHWKGKLNQQQRQQLGVQNKDQPVRLLASVQEVADDAKRAAWLKGEPVSFQKANATSMNYLDEEGRGQLTEVGTSGKYILTLVNMSAELIVAPGFDNSQVVALRRLPDSNTTQMMDKEGRKATIKNGTATINNGVPLLIFVPKASKPVGNQKLVGRVVDAEGKPLTEVRVGVVSGTQGGGSGDTGVSTKSALDGSFSLDFPIYDYGNQAADKLQFSVVLTQKGYAGMDSRSIAVSKNFVPIDFKTLTLNRGYSLPIRVLDEQGKPLPGAIVEPGNSYALRRQIVRTSTDGRAILKDLPSGVIRASVRWGTKIKWINLVISNNESENREVTIHLKEFSSATTTQAEKAKPLTVGQIAPTWEIAEWSDGRTRKLSDYRGQVVVLDFWGLSCSGCVTSIPAQKRLEKKFAKQGVVFLGIHTADGEMSQINKLKQSEQWTIPTGIDRGTSILDSVTGEKYGVQGYPALIVINTDGKITFRSDVEPSKNRETYMRELAEASGVKWPPGENASEAEMIQMMNQMQYTLLSREIERVLKMK</sequence>
<evidence type="ECO:0000256" key="1">
    <source>
        <dbReference type="SAM" id="MobiDB-lite"/>
    </source>
</evidence>
<dbReference type="CDD" id="cd02966">
    <property type="entry name" value="TlpA_like_family"/>
    <property type="match status" value="1"/>
</dbReference>
<organism evidence="4 5">
    <name type="scientific">Gimesia fumaroli</name>
    <dbReference type="NCBI Taxonomy" id="2527976"/>
    <lineage>
        <taxon>Bacteria</taxon>
        <taxon>Pseudomonadati</taxon>
        <taxon>Planctomycetota</taxon>
        <taxon>Planctomycetia</taxon>
        <taxon>Planctomycetales</taxon>
        <taxon>Planctomycetaceae</taxon>
        <taxon>Gimesia</taxon>
    </lineage>
</organism>
<evidence type="ECO:0000256" key="2">
    <source>
        <dbReference type="SAM" id="Phobius"/>
    </source>
</evidence>
<dbReference type="PANTHER" id="PTHR34978:SF3">
    <property type="entry name" value="SLR0241 PROTEIN"/>
    <property type="match status" value="1"/>
</dbReference>
<proteinExistence type="predicted"/>
<feature type="transmembrane region" description="Helical" evidence="2">
    <location>
        <begin position="12"/>
        <end position="33"/>
    </location>
</feature>
<dbReference type="InterPro" id="IPR008969">
    <property type="entry name" value="CarboxyPept-like_regulatory"/>
</dbReference>
<keyword evidence="2" id="KW-0812">Transmembrane</keyword>
<keyword evidence="2" id="KW-1133">Transmembrane helix</keyword>
<dbReference type="AlphaFoldDB" id="A0A518IBK3"/>
<dbReference type="InterPro" id="IPR036249">
    <property type="entry name" value="Thioredoxin-like_sf"/>
</dbReference>
<feature type="compositionally biased region" description="Polar residues" evidence="1">
    <location>
        <begin position="363"/>
        <end position="373"/>
    </location>
</feature>
<feature type="transmembrane region" description="Helical" evidence="2">
    <location>
        <begin position="45"/>
        <end position="71"/>
    </location>
</feature>
<dbReference type="InterPro" id="IPR000866">
    <property type="entry name" value="AhpC/TSA"/>
</dbReference>
<dbReference type="GO" id="GO:0016209">
    <property type="term" value="F:antioxidant activity"/>
    <property type="evidence" value="ECO:0007669"/>
    <property type="project" value="InterPro"/>
</dbReference>
<dbReference type="Gene3D" id="2.60.40.1120">
    <property type="entry name" value="Carboxypeptidase-like, regulatory domain"/>
    <property type="match status" value="1"/>
</dbReference>
<dbReference type="InterPro" id="IPR008756">
    <property type="entry name" value="Peptidase_M56"/>
</dbReference>
<feature type="compositionally biased region" description="Basic and acidic residues" evidence="1">
    <location>
        <begin position="376"/>
        <end position="386"/>
    </location>
</feature>
<accession>A0A518IBK3</accession>
<dbReference type="InterPro" id="IPR013766">
    <property type="entry name" value="Thioredoxin_domain"/>
</dbReference>
<dbReference type="SUPFAM" id="SSF49464">
    <property type="entry name" value="Carboxypeptidase regulatory domain-like"/>
    <property type="match status" value="1"/>
</dbReference>